<gene>
    <name evidence="1" type="ORF">L1987_44549</name>
</gene>
<accession>A0ACB9GQU1</accession>
<reference evidence="2" key="1">
    <citation type="journal article" date="2022" name="Mol. Ecol. Resour.">
        <title>The genomes of chicory, endive, great burdock and yacon provide insights into Asteraceae palaeo-polyploidization history and plant inulin production.</title>
        <authorList>
            <person name="Fan W."/>
            <person name="Wang S."/>
            <person name="Wang H."/>
            <person name="Wang A."/>
            <person name="Jiang F."/>
            <person name="Liu H."/>
            <person name="Zhao H."/>
            <person name="Xu D."/>
            <person name="Zhang Y."/>
        </authorList>
    </citation>
    <scope>NUCLEOTIDE SEQUENCE [LARGE SCALE GENOMIC DNA]</scope>
    <source>
        <strain evidence="2">cv. Yunnan</strain>
    </source>
</reference>
<protein>
    <submittedName>
        <fullName evidence="1">Uncharacterized protein</fullName>
    </submittedName>
</protein>
<dbReference type="EMBL" id="CM042031">
    <property type="protein sequence ID" value="KAI3785431.1"/>
    <property type="molecule type" value="Genomic_DNA"/>
</dbReference>
<evidence type="ECO:0000313" key="2">
    <source>
        <dbReference type="Proteomes" id="UP001056120"/>
    </source>
</evidence>
<dbReference type="Proteomes" id="UP001056120">
    <property type="component" value="Linkage Group LG14"/>
</dbReference>
<sequence length="753" mass="81650">MAVICYRYVAADSKHHQKTYIVHMDKSVMPLPFSDHVHWYHTTMRSVSKSSDMLYAYNKVMHGFTTRLTIDEAELLKQQHGTVSVQEETIYELHTTRSPEFLGLERGDIILPESKSGGDVIVGVVDSGVWPGSKSLDDTGFAPIPSRWRGKCETGRGFNKSSCNRKLIGARYFLKGYEASINGTFDENVETRSPVDDNGHGTHCATTAVGSAVTDASLFGYAKGTARGMAPHARLAVYKACWNGRSRCTGSDLLAAFDTAITDGVDILSVSVGNPASEFFLDPVAQGSFKAVSHGIFVSTSAGNSGPRPQTVSNVAPWLITVGASSLDRDFPAYITLGNRKKFSGVSLYSSEEPLPGSMVPLVFAGNISNVTNSNFCVNGSFPPGSVTGKIVMCEMGLVSNMRKGMVIKGAGGAGMIIANTVYRLKELESEFHLIPTVVVNKRAGDAIKSYIATNHNSKAKVTFQGTKLGVQPSPIVARFSSRGPTRDAPYVLKPDIIAPGVNILAAWSGRGSPTEQQDDPRRVEFNFNSGTSMACPHVSGIAVLLKIAHPEWSPAAMRSALMTTAYNTYKNGKELLDVVTGKPATPFDLGAGHVDPVSALDPGLVYDASTHDYLSFLCALNFSSTLIRTFYNKTFECVEGKKYRPEDLNYPSFEVPLPTAPGQTIVKYTRTLTNVGTPETYKVSSLSKTRGVTMVVEPEELTFTKDNEKKVYTVTFTATSKPPNTTRFGRLEWSGGKYVVSSPIAFFWGDDM</sequence>
<comment type="caution">
    <text evidence="1">The sequence shown here is derived from an EMBL/GenBank/DDBJ whole genome shotgun (WGS) entry which is preliminary data.</text>
</comment>
<reference evidence="1 2" key="2">
    <citation type="journal article" date="2022" name="Mol. Ecol. Resour.">
        <title>The genomes of chicory, endive, great burdock and yacon provide insights into Asteraceae paleo-polyploidization history and plant inulin production.</title>
        <authorList>
            <person name="Fan W."/>
            <person name="Wang S."/>
            <person name="Wang H."/>
            <person name="Wang A."/>
            <person name="Jiang F."/>
            <person name="Liu H."/>
            <person name="Zhao H."/>
            <person name="Xu D."/>
            <person name="Zhang Y."/>
        </authorList>
    </citation>
    <scope>NUCLEOTIDE SEQUENCE [LARGE SCALE GENOMIC DNA]</scope>
    <source>
        <strain evidence="2">cv. Yunnan</strain>
        <tissue evidence="1">Leaves</tissue>
    </source>
</reference>
<evidence type="ECO:0000313" key="1">
    <source>
        <dbReference type="EMBL" id="KAI3785431.1"/>
    </source>
</evidence>
<organism evidence="1 2">
    <name type="scientific">Smallanthus sonchifolius</name>
    <dbReference type="NCBI Taxonomy" id="185202"/>
    <lineage>
        <taxon>Eukaryota</taxon>
        <taxon>Viridiplantae</taxon>
        <taxon>Streptophyta</taxon>
        <taxon>Embryophyta</taxon>
        <taxon>Tracheophyta</taxon>
        <taxon>Spermatophyta</taxon>
        <taxon>Magnoliopsida</taxon>
        <taxon>eudicotyledons</taxon>
        <taxon>Gunneridae</taxon>
        <taxon>Pentapetalae</taxon>
        <taxon>asterids</taxon>
        <taxon>campanulids</taxon>
        <taxon>Asterales</taxon>
        <taxon>Asteraceae</taxon>
        <taxon>Asteroideae</taxon>
        <taxon>Heliantheae alliance</taxon>
        <taxon>Millerieae</taxon>
        <taxon>Smallanthus</taxon>
    </lineage>
</organism>
<name>A0ACB9GQU1_9ASTR</name>
<keyword evidence="2" id="KW-1185">Reference proteome</keyword>
<proteinExistence type="predicted"/>